<dbReference type="AlphaFoldDB" id="A0A6M4JCK4"/>
<protein>
    <submittedName>
        <fullName evidence="1">Uncharacterized protein</fullName>
    </submittedName>
</protein>
<dbReference type="EMBL" id="CP053096">
    <property type="protein sequence ID" value="QJR43766.1"/>
    <property type="molecule type" value="Genomic_DNA"/>
</dbReference>
<organism evidence="1 2">
    <name type="scientific">Mycoplasma miroungigenitalium</name>
    <dbReference type="NCBI Taxonomy" id="754515"/>
    <lineage>
        <taxon>Bacteria</taxon>
        <taxon>Bacillati</taxon>
        <taxon>Mycoplasmatota</taxon>
        <taxon>Mollicutes</taxon>
        <taxon>Mycoplasmataceae</taxon>
        <taxon>Mycoplasma</taxon>
    </lineage>
</organism>
<accession>A0A6M4JCK4</accession>
<dbReference type="RefSeq" id="WP_171111866.1">
    <property type="nucleotide sequence ID" value="NZ_CP053096.1"/>
</dbReference>
<sequence length="406" mass="49416">METTENELNLNQLEYINWLTCDEITRLSTEFKDSSERKQLQYRINKKIIRTIIGQNNTKYDFVLYEYYYYENGKKHYFRYYPKKYEHLFKKTYDTKLVIDTFTQFCGLIRNKFTNISWNLCKYYAQKFNLFEPVKSETTQKTYASNIYIHIDDLFGKLRENSKIYKTNTKLMKFFSDTRSEPIYIYETYTSNDKVKLSNISRAKLLIKIIKNFYLINKHTQIYVLSDGAKYFENLAKILNAKHIFDYFHFKKRFNDLFKKPIFIYNENKMNKKLLKINNLSAKQWMLKVITNKELFIDRLKILKKYDFVNIGLKNNINTFINFIRRTCKDYNFYINNITCEAESSISLFKSFYKKRYSTFSRKTIIALINANKVFSKWKLVNIFDVRDENLIWEKLSLNYYRFSFA</sequence>
<proteinExistence type="predicted"/>
<evidence type="ECO:0000313" key="1">
    <source>
        <dbReference type="EMBL" id="QJR43766.1"/>
    </source>
</evidence>
<dbReference type="KEGG" id="mmir:HLA87_03190"/>
<evidence type="ECO:0000313" key="2">
    <source>
        <dbReference type="Proteomes" id="UP000500686"/>
    </source>
</evidence>
<keyword evidence="2" id="KW-1185">Reference proteome</keyword>
<dbReference type="NCBIfam" id="NF046004">
    <property type="entry name" value="ICE_Mbov_0401"/>
    <property type="match status" value="1"/>
</dbReference>
<gene>
    <name evidence="1" type="ORF">HLA87_03190</name>
</gene>
<name>A0A6M4JCK4_9MOLU</name>
<dbReference type="Proteomes" id="UP000500686">
    <property type="component" value="Chromosome"/>
</dbReference>
<reference evidence="1 2" key="1">
    <citation type="submission" date="2020-05" db="EMBL/GenBank/DDBJ databases">
        <title>Novel Mycoplasma species detected in Mirounga angustirostris (northern elephant seal) from the USA.</title>
        <authorList>
            <person name="Volokhov D.V."/>
        </authorList>
    </citation>
    <scope>NUCLEOTIDE SEQUENCE [LARGE SCALE GENOMIC DNA]</scope>
    <source>
        <strain evidence="1 2">Mirounga ES2806-GEN</strain>
    </source>
</reference>